<protein>
    <recommendedName>
        <fullName evidence="3">Transposase</fullName>
    </recommendedName>
</protein>
<proteinExistence type="predicted"/>
<name>A0A2L1GMT1_9BACT</name>
<dbReference type="AlphaFoldDB" id="A0A2L1GMT1"/>
<gene>
    <name evidence="1" type="ORF">CAY53_05435</name>
</gene>
<reference evidence="1 2" key="1">
    <citation type="journal article" date="2018" name="MBio">
        <title>Insights into the evolution of host association through the isolation and characterization of a novel human periodontal pathobiont, Desulfobulbus oralis.</title>
        <authorList>
            <person name="Cross K.L."/>
            <person name="Chirania P."/>
            <person name="Xiong W."/>
            <person name="Beall C.J."/>
            <person name="Elkins J.G."/>
            <person name="Giannone R.J."/>
            <person name="Griffen A.L."/>
            <person name="Guss A.M."/>
            <person name="Hettich R.L."/>
            <person name="Joshi S.S."/>
            <person name="Mokrzan E.M."/>
            <person name="Martin R.K."/>
            <person name="Zhulin I.B."/>
            <person name="Leys E.J."/>
            <person name="Podar M."/>
        </authorList>
    </citation>
    <scope>NUCLEOTIDE SEQUENCE [LARGE SCALE GENOMIC DNA]</scope>
    <source>
        <strain evidence="1 2">ORNL</strain>
    </source>
</reference>
<keyword evidence="2" id="KW-1185">Reference proteome</keyword>
<organism evidence="1 2">
    <name type="scientific">Desulfobulbus oralis</name>
    <dbReference type="NCBI Taxonomy" id="1986146"/>
    <lineage>
        <taxon>Bacteria</taxon>
        <taxon>Pseudomonadati</taxon>
        <taxon>Thermodesulfobacteriota</taxon>
        <taxon>Desulfobulbia</taxon>
        <taxon>Desulfobulbales</taxon>
        <taxon>Desulfobulbaceae</taxon>
        <taxon>Desulfobulbus</taxon>
    </lineage>
</organism>
<evidence type="ECO:0008006" key="3">
    <source>
        <dbReference type="Google" id="ProtNLM"/>
    </source>
</evidence>
<dbReference type="EMBL" id="CP021255">
    <property type="protein sequence ID" value="AVD70989.1"/>
    <property type="molecule type" value="Genomic_DNA"/>
</dbReference>
<dbReference type="KEGG" id="deo:CAY53_05435"/>
<evidence type="ECO:0000313" key="1">
    <source>
        <dbReference type="EMBL" id="AVD70989.1"/>
    </source>
</evidence>
<sequence length="64" mass="7166">MLKEDAMSQLFSLSAEQLGGIKPFFPRSHGIPQVDDLKGGIIYVIKHGLQWKDASRELARITAR</sequence>
<evidence type="ECO:0000313" key="2">
    <source>
        <dbReference type="Proteomes" id="UP000239867"/>
    </source>
</evidence>
<dbReference type="Proteomes" id="UP000239867">
    <property type="component" value="Chromosome"/>
</dbReference>
<accession>A0A2L1GMT1</accession>